<dbReference type="EMBL" id="FNCO01000004">
    <property type="protein sequence ID" value="SDH05062.1"/>
    <property type="molecule type" value="Genomic_DNA"/>
</dbReference>
<feature type="transmembrane region" description="Helical" evidence="1">
    <location>
        <begin position="138"/>
        <end position="158"/>
    </location>
</feature>
<evidence type="ECO:0000256" key="1">
    <source>
        <dbReference type="SAM" id="Phobius"/>
    </source>
</evidence>
<dbReference type="Pfam" id="PF03818">
    <property type="entry name" value="MadM"/>
    <property type="match status" value="1"/>
</dbReference>
<sequence>MYDAILKAINGYGLVSGFAVIGITMWVSYWISSTFTKGRLHGSAIAIILGLALAYVGGAVTGGQKGIVDLPLLSGIGLLGGAMLRDFAIIATGFGVSVNELKRAGYVGVFSLFVGVGTSFVAGVGVAMAFGYTDAVSITTIGAGAVTYIVGPVTGAAIGASSEVMALSIAAGLIKAILVMVVTPFVAPMIGLNNPRSAVIFGGLMGTSSGVAGGLAATDPKLVPYGCLTAAFYTALGCLLGPSLLFLIVRGILG</sequence>
<keyword evidence="1" id="KW-0472">Membrane</keyword>
<evidence type="ECO:0000313" key="4">
    <source>
        <dbReference type="Proteomes" id="UP000182894"/>
    </source>
</evidence>
<feature type="transmembrane region" description="Helical" evidence="1">
    <location>
        <begin position="43"/>
        <end position="60"/>
    </location>
</feature>
<feature type="transmembrane region" description="Helical" evidence="1">
    <location>
        <begin position="198"/>
        <end position="218"/>
    </location>
</feature>
<feature type="transmembrane region" description="Helical" evidence="1">
    <location>
        <begin position="230"/>
        <end position="253"/>
    </location>
</feature>
<gene>
    <name evidence="3" type="ORF">SAMN05216605_104201</name>
</gene>
<organism evidence="3 4">
    <name type="scientific">Pseudomonas abietaniphila</name>
    <dbReference type="NCBI Taxonomy" id="89065"/>
    <lineage>
        <taxon>Bacteria</taxon>
        <taxon>Pseudomonadati</taxon>
        <taxon>Pseudomonadota</taxon>
        <taxon>Gammaproteobacteria</taxon>
        <taxon>Pseudomonadales</taxon>
        <taxon>Pseudomonadaceae</taxon>
        <taxon>Pseudomonas</taxon>
    </lineage>
</organism>
<dbReference type="GO" id="GO:0044668">
    <property type="term" value="F:sodium:malonate symporter activity"/>
    <property type="evidence" value="ECO:0007669"/>
    <property type="project" value="InterPro"/>
</dbReference>
<keyword evidence="1" id="KW-1133">Transmembrane helix</keyword>
<feature type="domain" description="Malonate/sodium symporter MadM subunit N-terminal" evidence="2">
    <location>
        <begin position="6"/>
        <end position="252"/>
    </location>
</feature>
<keyword evidence="4" id="KW-1185">Reference proteome</keyword>
<dbReference type="InterPro" id="IPR018402">
    <property type="entry name" value="Mal/Na_symporter_MadM_N"/>
</dbReference>
<evidence type="ECO:0000313" key="3">
    <source>
        <dbReference type="EMBL" id="SDH05062.1"/>
    </source>
</evidence>
<dbReference type="OrthoDB" id="4964461at2"/>
<keyword evidence="1" id="KW-0812">Transmembrane</keyword>
<protein>
    <submittedName>
        <fullName evidence="3">Malonate transporter, MadM subunit</fullName>
    </submittedName>
</protein>
<dbReference type="STRING" id="89065.SAMN05216605_104201"/>
<feature type="transmembrane region" description="Helical" evidence="1">
    <location>
        <begin position="12"/>
        <end position="31"/>
    </location>
</feature>
<dbReference type="InterPro" id="IPR004691">
    <property type="entry name" value="Mal/Na_symporter_MadM"/>
</dbReference>
<accession>A0A1G7Z8G6</accession>
<reference evidence="4" key="1">
    <citation type="submission" date="2016-10" db="EMBL/GenBank/DDBJ databases">
        <authorList>
            <person name="Varghese N."/>
            <person name="Submissions S."/>
        </authorList>
    </citation>
    <scope>NUCLEOTIDE SEQUENCE [LARGE SCALE GENOMIC DNA]</scope>
    <source>
        <strain evidence="4">ATCC 700689</strain>
    </source>
</reference>
<feature type="transmembrane region" description="Helical" evidence="1">
    <location>
        <begin position="106"/>
        <end position="131"/>
    </location>
</feature>
<dbReference type="AlphaFoldDB" id="A0A1G7Z8G6"/>
<dbReference type="RefSeq" id="WP_074752528.1">
    <property type="nucleotide sequence ID" value="NZ_FNCO01000004.1"/>
</dbReference>
<dbReference type="NCBIfam" id="TIGR00808">
    <property type="entry name" value="malonate_madM"/>
    <property type="match status" value="1"/>
</dbReference>
<name>A0A1G7Z8G6_9PSED</name>
<feature type="transmembrane region" description="Helical" evidence="1">
    <location>
        <begin position="72"/>
        <end position="94"/>
    </location>
</feature>
<proteinExistence type="predicted"/>
<feature type="transmembrane region" description="Helical" evidence="1">
    <location>
        <begin position="164"/>
        <end position="186"/>
    </location>
</feature>
<dbReference type="Proteomes" id="UP000182894">
    <property type="component" value="Unassembled WGS sequence"/>
</dbReference>
<evidence type="ECO:0000259" key="2">
    <source>
        <dbReference type="Pfam" id="PF03818"/>
    </source>
</evidence>